<dbReference type="Gene3D" id="1.10.10.10">
    <property type="entry name" value="Winged helix-like DNA-binding domain superfamily/Winged helix DNA-binding domain"/>
    <property type="match status" value="1"/>
</dbReference>
<sequence length="249" mass="29516">MNQRLSSLHKSHSRRPRLADHVYAKLKKMIFDFELIPGDHFSEADVVERFEASRTPVREALQRLQREGYVEVRFRSGWQVRPFDFEVFEQLYDVRMVLECSAIERLCAMKRQPTVIEELSEFWRIPVEKRSHDIRLSDDDQYFHTSLVAAAGNAEMASIHRDVSERIHIIRRLDFTQASRIEATFDEHAEIIHAIRKQHGEYAQQLMRTHIAASRDEVRKITLHMLHEARKRHEAHEDEELVKANNRGR</sequence>
<keyword evidence="3" id="KW-0804">Transcription</keyword>
<dbReference type="InterPro" id="IPR008920">
    <property type="entry name" value="TF_FadR/GntR_C"/>
</dbReference>
<evidence type="ECO:0000256" key="2">
    <source>
        <dbReference type="ARBA" id="ARBA00023125"/>
    </source>
</evidence>
<dbReference type="InterPro" id="IPR000524">
    <property type="entry name" value="Tscrpt_reg_HTH_GntR"/>
</dbReference>
<name>A0ABV9D1Y8_9GAMM</name>
<dbReference type="InterPro" id="IPR011711">
    <property type="entry name" value="GntR_C"/>
</dbReference>
<keyword evidence="1" id="KW-0805">Transcription regulation</keyword>
<gene>
    <name evidence="6" type="ORF">ACFO0U_11345</name>
</gene>
<evidence type="ECO:0000313" key="6">
    <source>
        <dbReference type="EMBL" id="MFC4539373.1"/>
    </source>
</evidence>
<keyword evidence="7" id="KW-1185">Reference proteome</keyword>
<proteinExistence type="predicted"/>
<comment type="caution">
    <text evidence="6">The sequence shown here is derived from an EMBL/GenBank/DDBJ whole genome shotgun (WGS) entry which is preliminary data.</text>
</comment>
<dbReference type="RefSeq" id="WP_246900887.1">
    <property type="nucleotide sequence ID" value="NZ_JAKGAN010000003.1"/>
</dbReference>
<dbReference type="SMART" id="SM00895">
    <property type="entry name" value="FCD"/>
    <property type="match status" value="1"/>
</dbReference>
<dbReference type="Pfam" id="PF00392">
    <property type="entry name" value="GntR"/>
    <property type="match status" value="1"/>
</dbReference>
<accession>A0ABV9D1Y8</accession>
<dbReference type="SUPFAM" id="SSF48008">
    <property type="entry name" value="GntR ligand-binding domain-like"/>
    <property type="match status" value="1"/>
</dbReference>
<feature type="domain" description="HTH gntR-type" evidence="5">
    <location>
        <begin position="16"/>
        <end position="83"/>
    </location>
</feature>
<dbReference type="PANTHER" id="PTHR43537:SF45">
    <property type="entry name" value="GNTR FAMILY REGULATORY PROTEIN"/>
    <property type="match status" value="1"/>
</dbReference>
<dbReference type="SMART" id="SM00345">
    <property type="entry name" value="HTH_GNTR"/>
    <property type="match status" value="1"/>
</dbReference>
<dbReference type="SUPFAM" id="SSF46785">
    <property type="entry name" value="Winged helix' DNA-binding domain"/>
    <property type="match status" value="1"/>
</dbReference>
<evidence type="ECO:0000256" key="3">
    <source>
        <dbReference type="ARBA" id="ARBA00023163"/>
    </source>
</evidence>
<dbReference type="PROSITE" id="PS50949">
    <property type="entry name" value="HTH_GNTR"/>
    <property type="match status" value="1"/>
</dbReference>
<organism evidence="6 7">
    <name type="scientific">Chromohalobacter sarecensis</name>
    <dbReference type="NCBI Taxonomy" id="245294"/>
    <lineage>
        <taxon>Bacteria</taxon>
        <taxon>Pseudomonadati</taxon>
        <taxon>Pseudomonadota</taxon>
        <taxon>Gammaproteobacteria</taxon>
        <taxon>Oceanospirillales</taxon>
        <taxon>Halomonadaceae</taxon>
        <taxon>Chromohalobacter</taxon>
    </lineage>
</organism>
<dbReference type="Gene3D" id="1.20.120.530">
    <property type="entry name" value="GntR ligand-binding domain-like"/>
    <property type="match status" value="1"/>
</dbReference>
<dbReference type="EMBL" id="JBHSEU010000019">
    <property type="protein sequence ID" value="MFC4539373.1"/>
    <property type="molecule type" value="Genomic_DNA"/>
</dbReference>
<dbReference type="InterPro" id="IPR036390">
    <property type="entry name" value="WH_DNA-bd_sf"/>
</dbReference>
<dbReference type="CDD" id="cd07377">
    <property type="entry name" value="WHTH_GntR"/>
    <property type="match status" value="1"/>
</dbReference>
<reference evidence="7" key="1">
    <citation type="journal article" date="2019" name="Int. J. Syst. Evol. Microbiol.">
        <title>The Global Catalogue of Microorganisms (GCM) 10K type strain sequencing project: providing services to taxonomists for standard genome sequencing and annotation.</title>
        <authorList>
            <consortium name="The Broad Institute Genomics Platform"/>
            <consortium name="The Broad Institute Genome Sequencing Center for Infectious Disease"/>
            <person name="Wu L."/>
            <person name="Ma J."/>
        </authorList>
    </citation>
    <scope>NUCLEOTIDE SEQUENCE [LARGE SCALE GENOMIC DNA]</scope>
    <source>
        <strain evidence="7">CGMCC 1.12121</strain>
    </source>
</reference>
<dbReference type="Proteomes" id="UP001596030">
    <property type="component" value="Unassembled WGS sequence"/>
</dbReference>
<evidence type="ECO:0000259" key="5">
    <source>
        <dbReference type="PROSITE" id="PS50949"/>
    </source>
</evidence>
<evidence type="ECO:0000313" key="7">
    <source>
        <dbReference type="Proteomes" id="UP001596030"/>
    </source>
</evidence>
<dbReference type="Pfam" id="PF07729">
    <property type="entry name" value="FCD"/>
    <property type="match status" value="1"/>
</dbReference>
<keyword evidence="2" id="KW-0238">DNA-binding</keyword>
<evidence type="ECO:0000256" key="1">
    <source>
        <dbReference type="ARBA" id="ARBA00023015"/>
    </source>
</evidence>
<feature type="region of interest" description="Disordered" evidence="4">
    <location>
        <begin position="230"/>
        <end position="249"/>
    </location>
</feature>
<evidence type="ECO:0000256" key="4">
    <source>
        <dbReference type="SAM" id="MobiDB-lite"/>
    </source>
</evidence>
<protein>
    <submittedName>
        <fullName evidence="6">GntR family transcriptional regulator</fullName>
    </submittedName>
</protein>
<dbReference type="PANTHER" id="PTHR43537">
    <property type="entry name" value="TRANSCRIPTIONAL REGULATOR, GNTR FAMILY"/>
    <property type="match status" value="1"/>
</dbReference>
<dbReference type="InterPro" id="IPR036388">
    <property type="entry name" value="WH-like_DNA-bd_sf"/>
</dbReference>